<dbReference type="AlphaFoldDB" id="A0A4Q1BNC4"/>
<evidence type="ECO:0000256" key="1">
    <source>
        <dbReference type="SAM" id="MobiDB-lite"/>
    </source>
</evidence>
<sequence length="758" mass="82608">MPSGENTANLPSHNGGPLPPTYTAQQPQILITPLPDSVSFFWGQSVQGEVFVKGLGQGGQGVEKLTARLHLTDELPLFPSIELHQFPETILYPPPPTEATVSQSTFTTIPFSAPYRFTIPLPSSIDRSTSTDSRHPSLTDFLPGALDLTAYDKGAIRWTLIVSLTLSSGQTTEESISIENTPQELCPMEDDGPVEIEETLERSGVRVRLLLDTDHPRLGDLLRCGVEVQPKPREKTGVAGLSSQPNPSETLRPLRRVRVELYRLVRIPPPSDSSSNSSTTDHLTLLHSSGKSLRYPGTSRIHPPLRLLFTLPTLQSSAADMTWGEISCSTPYHQITFFIRVIIGFGAPSDSGSSDSFQWTLERGLTIRPKIWKEPREVIIERGHIPSSTIGECSDDLDPEEAREAYRLKGRDVVGQMGTIRVGEEDVPGFEEVMAGPSNGNLNGLPTFLESEEQMRKGEGNVPLEAIPSETLLPMEFEEDGIDRALRAGRPDNLMGELATWIEYDGYETFSVQPPLASASFGVDGPMDPPEEGVDTASVVGGIAARLGLRDGASGGVEGMMNHLGLGEGTRVVDMQDDLPPGIDEPSLPALPGPHPHSFDSPPSFAASEAAQAVGMVAVATPNPARVGQRRTSHATQVDVIHGEVRGEPPGYFGGERPEGGLPPTWHGAQTYSTTGQNIYSDLEYGEQPDDENEIQEEEEEVAEEQLLTEWLDYRLNDRRVHKDNFVGPTENQMSKMLYSKINTDDGKSGFVDTAEEL</sequence>
<evidence type="ECO:0000313" key="2">
    <source>
        <dbReference type="EMBL" id="RXK39260.1"/>
    </source>
</evidence>
<dbReference type="Proteomes" id="UP000289152">
    <property type="component" value="Unassembled WGS sequence"/>
</dbReference>
<proteinExistence type="predicted"/>
<organism evidence="2 3">
    <name type="scientific">Tremella mesenterica</name>
    <name type="common">Jelly fungus</name>
    <dbReference type="NCBI Taxonomy" id="5217"/>
    <lineage>
        <taxon>Eukaryota</taxon>
        <taxon>Fungi</taxon>
        <taxon>Dikarya</taxon>
        <taxon>Basidiomycota</taxon>
        <taxon>Agaricomycotina</taxon>
        <taxon>Tremellomycetes</taxon>
        <taxon>Tremellales</taxon>
        <taxon>Tremellaceae</taxon>
        <taxon>Tremella</taxon>
    </lineage>
</organism>
<evidence type="ECO:0000313" key="3">
    <source>
        <dbReference type="Proteomes" id="UP000289152"/>
    </source>
</evidence>
<gene>
    <name evidence="2" type="ORF">M231_03480</name>
</gene>
<dbReference type="VEuPathDB" id="FungiDB:TREMEDRAFT_58711"/>
<dbReference type="OrthoDB" id="2574480at2759"/>
<comment type="caution">
    <text evidence="2">The sequence shown here is derived from an EMBL/GenBank/DDBJ whole genome shotgun (WGS) entry which is preliminary data.</text>
</comment>
<feature type="compositionally biased region" description="Polar residues" evidence="1">
    <location>
        <begin position="1"/>
        <end position="12"/>
    </location>
</feature>
<accession>A0A4Q1BNC4</accession>
<feature type="region of interest" description="Disordered" evidence="1">
    <location>
        <begin position="1"/>
        <end position="23"/>
    </location>
</feature>
<keyword evidence="3" id="KW-1185">Reference proteome</keyword>
<reference evidence="2 3" key="1">
    <citation type="submission" date="2016-06" db="EMBL/GenBank/DDBJ databases">
        <title>Evolution of pathogenesis and genome organization in the Tremellales.</title>
        <authorList>
            <person name="Cuomo C."/>
            <person name="Litvintseva A."/>
            <person name="Heitman J."/>
            <person name="Chen Y."/>
            <person name="Sun S."/>
            <person name="Springer D."/>
            <person name="Dromer F."/>
            <person name="Young S."/>
            <person name="Zeng Q."/>
            <person name="Chapman S."/>
            <person name="Gujja S."/>
            <person name="Saif S."/>
            <person name="Birren B."/>
        </authorList>
    </citation>
    <scope>NUCLEOTIDE SEQUENCE [LARGE SCALE GENOMIC DNA]</scope>
    <source>
        <strain evidence="2 3">ATCC 28783</strain>
    </source>
</reference>
<dbReference type="EMBL" id="SDIL01000034">
    <property type="protein sequence ID" value="RXK39260.1"/>
    <property type="molecule type" value="Genomic_DNA"/>
</dbReference>
<dbReference type="InParanoid" id="A0A4Q1BNC4"/>
<name>A0A4Q1BNC4_TREME</name>
<protein>
    <submittedName>
        <fullName evidence="2">Uncharacterized protein</fullName>
    </submittedName>
</protein>